<dbReference type="PROSITE" id="PS50042">
    <property type="entry name" value="CNMP_BINDING_3"/>
    <property type="match status" value="1"/>
</dbReference>
<organism evidence="6 7">
    <name type="scientific">Lentzea fradiae</name>
    <dbReference type="NCBI Taxonomy" id="200378"/>
    <lineage>
        <taxon>Bacteria</taxon>
        <taxon>Bacillati</taxon>
        <taxon>Actinomycetota</taxon>
        <taxon>Actinomycetes</taxon>
        <taxon>Pseudonocardiales</taxon>
        <taxon>Pseudonocardiaceae</taxon>
        <taxon>Lentzea</taxon>
    </lineage>
</organism>
<proteinExistence type="predicted"/>
<dbReference type="AlphaFoldDB" id="A0A1G7M5I5"/>
<dbReference type="SMART" id="SM00100">
    <property type="entry name" value="cNMP"/>
    <property type="match status" value="1"/>
</dbReference>
<dbReference type="GO" id="GO:0005829">
    <property type="term" value="C:cytosol"/>
    <property type="evidence" value="ECO:0007669"/>
    <property type="project" value="TreeGrafter"/>
</dbReference>
<keyword evidence="6" id="KW-0808">Transferase</keyword>
<keyword evidence="7" id="KW-1185">Reference proteome</keyword>
<dbReference type="InterPro" id="IPR014710">
    <property type="entry name" value="RmlC-like_jellyroll"/>
</dbReference>
<name>A0A1G7M5I5_9PSEU</name>
<dbReference type="SUPFAM" id="SSF46785">
    <property type="entry name" value="Winged helix' DNA-binding domain"/>
    <property type="match status" value="1"/>
</dbReference>
<sequence>MTHDGSGWPVRTLLGRLSAAARKSVLALGTERFRGPGESILRQGEHGTDVILLLSGYVKVEVDLPRGERTLLAVRTAGDLVGEMGPLERRPRSASVRTCVPIRYRSIAWTDWERFLGAHPAAALEFGRMLSARLRSANERRLDAAVSRRVPVKIARVVDELFTVHGTPVESGVALSVPITQRELASLAGVSLSATESELRELENSGLLKWKYRGCLLLDSVELKRRAENFPDNPLQ</sequence>
<dbReference type="EMBL" id="FNCC01000002">
    <property type="protein sequence ID" value="SDF57022.1"/>
    <property type="molecule type" value="Genomic_DNA"/>
</dbReference>
<dbReference type="RefSeq" id="WP_143035817.1">
    <property type="nucleotide sequence ID" value="NZ_FNCC01000002.1"/>
</dbReference>
<evidence type="ECO:0000259" key="4">
    <source>
        <dbReference type="PROSITE" id="PS50042"/>
    </source>
</evidence>
<dbReference type="PROSITE" id="PS51063">
    <property type="entry name" value="HTH_CRP_2"/>
    <property type="match status" value="1"/>
</dbReference>
<dbReference type="InterPro" id="IPR012318">
    <property type="entry name" value="HTH_CRP"/>
</dbReference>
<evidence type="ECO:0000313" key="6">
    <source>
        <dbReference type="EMBL" id="SDF57022.1"/>
    </source>
</evidence>
<dbReference type="GO" id="GO:0003700">
    <property type="term" value="F:DNA-binding transcription factor activity"/>
    <property type="evidence" value="ECO:0007669"/>
    <property type="project" value="TreeGrafter"/>
</dbReference>
<accession>A0A1G7M5I5</accession>
<evidence type="ECO:0000256" key="3">
    <source>
        <dbReference type="ARBA" id="ARBA00023163"/>
    </source>
</evidence>
<dbReference type="OrthoDB" id="41390at2"/>
<dbReference type="SUPFAM" id="SSF51206">
    <property type="entry name" value="cAMP-binding domain-like"/>
    <property type="match status" value="1"/>
</dbReference>
<dbReference type="PANTHER" id="PTHR24567">
    <property type="entry name" value="CRP FAMILY TRANSCRIPTIONAL REGULATORY PROTEIN"/>
    <property type="match status" value="1"/>
</dbReference>
<dbReference type="PANTHER" id="PTHR24567:SF68">
    <property type="entry name" value="DNA-BINDING TRANSCRIPTIONAL DUAL REGULATOR CRP"/>
    <property type="match status" value="1"/>
</dbReference>
<protein>
    <submittedName>
        <fullName evidence="6">cAMP-binding domain of CRP or a regulatory subunit of cAMP-dependent protein kinases</fullName>
    </submittedName>
</protein>
<dbReference type="InterPro" id="IPR000595">
    <property type="entry name" value="cNMP-bd_dom"/>
</dbReference>
<dbReference type="Proteomes" id="UP000199623">
    <property type="component" value="Unassembled WGS sequence"/>
</dbReference>
<dbReference type="Pfam" id="PF00027">
    <property type="entry name" value="cNMP_binding"/>
    <property type="match status" value="1"/>
</dbReference>
<evidence type="ECO:0000313" key="7">
    <source>
        <dbReference type="Proteomes" id="UP000199623"/>
    </source>
</evidence>
<keyword evidence="6" id="KW-0418">Kinase</keyword>
<dbReference type="InterPro" id="IPR036390">
    <property type="entry name" value="WH_DNA-bd_sf"/>
</dbReference>
<evidence type="ECO:0000259" key="5">
    <source>
        <dbReference type="PROSITE" id="PS51063"/>
    </source>
</evidence>
<evidence type="ECO:0000256" key="2">
    <source>
        <dbReference type="ARBA" id="ARBA00023125"/>
    </source>
</evidence>
<reference evidence="7" key="1">
    <citation type="submission" date="2016-10" db="EMBL/GenBank/DDBJ databases">
        <authorList>
            <person name="Varghese N."/>
            <person name="Submissions S."/>
        </authorList>
    </citation>
    <scope>NUCLEOTIDE SEQUENCE [LARGE SCALE GENOMIC DNA]</scope>
    <source>
        <strain evidence="7">CGMCC 4.3506</strain>
    </source>
</reference>
<evidence type="ECO:0000256" key="1">
    <source>
        <dbReference type="ARBA" id="ARBA00023015"/>
    </source>
</evidence>
<dbReference type="STRING" id="200378.SAMN05216553_102113"/>
<keyword evidence="2" id="KW-0238">DNA-binding</keyword>
<dbReference type="InterPro" id="IPR050397">
    <property type="entry name" value="Env_Response_Regulators"/>
</dbReference>
<dbReference type="GO" id="GO:0016301">
    <property type="term" value="F:kinase activity"/>
    <property type="evidence" value="ECO:0007669"/>
    <property type="project" value="UniProtKB-KW"/>
</dbReference>
<dbReference type="Gene3D" id="2.60.120.10">
    <property type="entry name" value="Jelly Rolls"/>
    <property type="match status" value="1"/>
</dbReference>
<dbReference type="GO" id="GO:0003677">
    <property type="term" value="F:DNA binding"/>
    <property type="evidence" value="ECO:0007669"/>
    <property type="project" value="UniProtKB-KW"/>
</dbReference>
<keyword evidence="3" id="KW-0804">Transcription</keyword>
<dbReference type="InterPro" id="IPR018490">
    <property type="entry name" value="cNMP-bd_dom_sf"/>
</dbReference>
<dbReference type="CDD" id="cd00038">
    <property type="entry name" value="CAP_ED"/>
    <property type="match status" value="1"/>
</dbReference>
<feature type="domain" description="HTH crp-type" evidence="5">
    <location>
        <begin position="148"/>
        <end position="221"/>
    </location>
</feature>
<feature type="domain" description="Cyclic nucleotide-binding" evidence="4">
    <location>
        <begin position="13"/>
        <end position="117"/>
    </location>
</feature>
<keyword evidence="1" id="KW-0805">Transcription regulation</keyword>
<dbReference type="Pfam" id="PF13545">
    <property type="entry name" value="HTH_Crp_2"/>
    <property type="match status" value="1"/>
</dbReference>
<gene>
    <name evidence="6" type="ORF">SAMN05216553_102113</name>
</gene>